<comment type="cofactor">
    <cofactor evidence="7">
        <name>[2Fe-2S] cluster</name>
        <dbReference type="ChEBI" id="CHEBI:190135"/>
    </cofactor>
</comment>
<reference evidence="11" key="2">
    <citation type="submission" date="2023-01" db="EMBL/GenBank/DDBJ databases">
        <title>Draft genome sequence of Litoribrevibacter albus strain NBRC 110071.</title>
        <authorList>
            <person name="Sun Q."/>
            <person name="Mori K."/>
        </authorList>
    </citation>
    <scope>NUCLEOTIDE SEQUENCE</scope>
    <source>
        <strain evidence="11">NBRC 110071</strain>
    </source>
</reference>
<evidence type="ECO:0000313" key="11">
    <source>
        <dbReference type="EMBL" id="GLQ32647.1"/>
    </source>
</evidence>
<evidence type="ECO:0000256" key="5">
    <source>
        <dbReference type="ARBA" id="ARBA00023004"/>
    </source>
</evidence>
<reference evidence="11" key="1">
    <citation type="journal article" date="2014" name="Int. J. Syst. Evol. Microbiol.">
        <title>Complete genome sequence of Corynebacterium casei LMG S-19264T (=DSM 44701T), isolated from a smear-ripened cheese.</title>
        <authorList>
            <consortium name="US DOE Joint Genome Institute (JGI-PGF)"/>
            <person name="Walter F."/>
            <person name="Albersmeier A."/>
            <person name="Kalinowski J."/>
            <person name="Ruckert C."/>
        </authorList>
    </citation>
    <scope>NUCLEOTIDE SEQUENCE</scope>
    <source>
        <strain evidence="11">NBRC 110071</strain>
    </source>
</reference>
<dbReference type="GO" id="GO:0051537">
    <property type="term" value="F:2 iron, 2 sulfur cluster binding"/>
    <property type="evidence" value="ECO:0007669"/>
    <property type="project" value="UniProtKB-KW"/>
</dbReference>
<sequence length="65" mass="7284">MFVCLCNQVTTHDIEQVMAEGNLSFDQVQEQLGVANCCGQCEDFAREFISEKASEQKADLFYEAA</sequence>
<evidence type="ECO:0000256" key="7">
    <source>
        <dbReference type="ARBA" id="ARBA00034078"/>
    </source>
</evidence>
<keyword evidence="3" id="KW-0479">Metal-binding</keyword>
<accession>A0AA37SAZ5</accession>
<dbReference type="RefSeq" id="WP_284382706.1">
    <property type="nucleotide sequence ID" value="NZ_BSNM01000016.1"/>
</dbReference>
<evidence type="ECO:0000256" key="4">
    <source>
        <dbReference type="ARBA" id="ARBA00022982"/>
    </source>
</evidence>
<proteinExistence type="inferred from homology"/>
<evidence type="ECO:0000256" key="9">
    <source>
        <dbReference type="ARBA" id="ARBA00046332"/>
    </source>
</evidence>
<dbReference type="Gene3D" id="1.10.10.1100">
    <property type="entry name" value="BFD-like [2Fe-2S]-binding domain"/>
    <property type="match status" value="1"/>
</dbReference>
<keyword evidence="4" id="KW-0249">Electron transport</keyword>
<evidence type="ECO:0000259" key="10">
    <source>
        <dbReference type="Pfam" id="PF04324"/>
    </source>
</evidence>
<keyword evidence="6" id="KW-0411">Iron-sulfur</keyword>
<dbReference type="EMBL" id="BSNM01000016">
    <property type="protein sequence ID" value="GLQ32647.1"/>
    <property type="molecule type" value="Genomic_DNA"/>
</dbReference>
<dbReference type="PANTHER" id="PTHR37424:SF1">
    <property type="entry name" value="BACTERIOFERRITIN-ASSOCIATED FERREDOXIN"/>
    <property type="match status" value="1"/>
</dbReference>
<dbReference type="GO" id="GO:0046872">
    <property type="term" value="F:metal ion binding"/>
    <property type="evidence" value="ECO:0007669"/>
    <property type="project" value="UniProtKB-KW"/>
</dbReference>
<feature type="domain" description="BFD-like [2Fe-2S]-binding" evidence="10">
    <location>
        <begin position="3"/>
        <end position="50"/>
    </location>
</feature>
<protein>
    <recommendedName>
        <fullName evidence="8">Bacterioferritin-associated ferredoxin</fullName>
    </recommendedName>
</protein>
<name>A0AA37SAZ5_9GAMM</name>
<keyword evidence="1" id="KW-0813">Transport</keyword>
<dbReference type="InterPro" id="IPR052371">
    <property type="entry name" value="BFD-associated_ferredoxin"/>
</dbReference>
<evidence type="ECO:0000256" key="1">
    <source>
        <dbReference type="ARBA" id="ARBA00022448"/>
    </source>
</evidence>
<dbReference type="PANTHER" id="PTHR37424">
    <property type="entry name" value="BACTERIOFERRITIN-ASSOCIATED FERREDOXIN"/>
    <property type="match status" value="1"/>
</dbReference>
<evidence type="ECO:0000313" key="12">
    <source>
        <dbReference type="Proteomes" id="UP001161389"/>
    </source>
</evidence>
<comment type="caution">
    <text evidence="11">The sequence shown here is derived from an EMBL/GenBank/DDBJ whole genome shotgun (WGS) entry which is preliminary data.</text>
</comment>
<evidence type="ECO:0000256" key="2">
    <source>
        <dbReference type="ARBA" id="ARBA00022714"/>
    </source>
</evidence>
<evidence type="ECO:0000256" key="8">
    <source>
        <dbReference type="ARBA" id="ARBA00039386"/>
    </source>
</evidence>
<keyword evidence="2" id="KW-0001">2Fe-2S</keyword>
<keyword evidence="12" id="KW-1185">Reference proteome</keyword>
<evidence type="ECO:0000256" key="3">
    <source>
        <dbReference type="ARBA" id="ARBA00022723"/>
    </source>
</evidence>
<organism evidence="11 12">
    <name type="scientific">Litoribrevibacter albus</name>
    <dbReference type="NCBI Taxonomy" id="1473156"/>
    <lineage>
        <taxon>Bacteria</taxon>
        <taxon>Pseudomonadati</taxon>
        <taxon>Pseudomonadota</taxon>
        <taxon>Gammaproteobacteria</taxon>
        <taxon>Oceanospirillales</taxon>
        <taxon>Oceanospirillaceae</taxon>
        <taxon>Litoribrevibacter</taxon>
    </lineage>
</organism>
<dbReference type="InterPro" id="IPR041854">
    <property type="entry name" value="BFD-like_2Fe2S-bd_dom_sf"/>
</dbReference>
<evidence type="ECO:0000256" key="6">
    <source>
        <dbReference type="ARBA" id="ARBA00023014"/>
    </source>
</evidence>
<keyword evidence="5" id="KW-0408">Iron</keyword>
<dbReference type="AlphaFoldDB" id="A0AA37SAZ5"/>
<dbReference type="InterPro" id="IPR007419">
    <property type="entry name" value="BFD-like_2Fe2S-bd_dom"/>
</dbReference>
<gene>
    <name evidence="11" type="ORF">GCM10007876_31260</name>
</gene>
<dbReference type="Pfam" id="PF04324">
    <property type="entry name" value="Fer2_BFD"/>
    <property type="match status" value="1"/>
</dbReference>
<dbReference type="Proteomes" id="UP001161389">
    <property type="component" value="Unassembled WGS sequence"/>
</dbReference>
<comment type="similarity">
    <text evidence="9">Belongs to the Bfd family.</text>
</comment>